<evidence type="ECO:0000256" key="3">
    <source>
        <dbReference type="ARBA" id="ARBA00022536"/>
    </source>
</evidence>
<dbReference type="GO" id="GO:0007189">
    <property type="term" value="P:adenylate cyclase-activating G protein-coupled receptor signaling pathway"/>
    <property type="evidence" value="ECO:0007669"/>
    <property type="project" value="TreeGrafter"/>
</dbReference>
<dbReference type="InterPro" id="IPR057244">
    <property type="entry name" value="GAIN_B"/>
</dbReference>
<feature type="signal peptide" evidence="10">
    <location>
        <begin position="1"/>
        <end position="22"/>
    </location>
</feature>
<protein>
    <submittedName>
        <fullName evidence="13">CD97 antigen</fullName>
    </submittedName>
</protein>
<dbReference type="Pfam" id="PF01825">
    <property type="entry name" value="GPS"/>
    <property type="match status" value="1"/>
</dbReference>
<dbReference type="Pfam" id="PF00002">
    <property type="entry name" value="7tm_2"/>
    <property type="match status" value="2"/>
</dbReference>
<dbReference type="SMART" id="SM00303">
    <property type="entry name" value="GPS"/>
    <property type="match status" value="1"/>
</dbReference>
<evidence type="ECO:0000256" key="7">
    <source>
        <dbReference type="ARBA" id="ARBA00023157"/>
    </source>
</evidence>
<evidence type="ECO:0000256" key="6">
    <source>
        <dbReference type="ARBA" id="ARBA00023136"/>
    </source>
</evidence>
<dbReference type="PROSITE" id="PS00010">
    <property type="entry name" value="ASX_HYDROXYL"/>
    <property type="match status" value="2"/>
</dbReference>
<keyword evidence="5 9" id="KW-1133">Transmembrane helix</keyword>
<evidence type="ECO:0000259" key="12">
    <source>
        <dbReference type="PROSITE" id="PS50221"/>
    </source>
</evidence>
<dbReference type="PANTHER" id="PTHR12011:SF348">
    <property type="entry name" value="ADHESION G PROTEIN-COUPLED RECEPTOR E5"/>
    <property type="match status" value="1"/>
</dbReference>
<keyword evidence="7" id="KW-1015">Disulfide bond</keyword>
<feature type="domain" description="EGF-like" evidence="11">
    <location>
        <begin position="76"/>
        <end position="114"/>
    </location>
</feature>
<accession>A0AAD1RKY3</accession>
<keyword evidence="10" id="KW-0732">Signal</keyword>
<proteinExistence type="predicted"/>
<evidence type="ECO:0000256" key="8">
    <source>
        <dbReference type="PROSITE-ProRule" id="PRU00076"/>
    </source>
</evidence>
<dbReference type="SMART" id="SM00181">
    <property type="entry name" value="EGF"/>
    <property type="match status" value="3"/>
</dbReference>
<dbReference type="InterPro" id="IPR001881">
    <property type="entry name" value="EGF-like_Ca-bd_dom"/>
</dbReference>
<dbReference type="Gene3D" id="1.20.1070.10">
    <property type="entry name" value="Rhodopsin 7-helix transmembrane proteins"/>
    <property type="match status" value="2"/>
</dbReference>
<evidence type="ECO:0000256" key="4">
    <source>
        <dbReference type="ARBA" id="ARBA00022692"/>
    </source>
</evidence>
<keyword evidence="2" id="KW-1003">Cell membrane</keyword>
<feature type="transmembrane region" description="Helical" evidence="9">
    <location>
        <begin position="556"/>
        <end position="575"/>
    </location>
</feature>
<dbReference type="InterPro" id="IPR018097">
    <property type="entry name" value="EGF_Ca-bd_CS"/>
</dbReference>
<dbReference type="AlphaFoldDB" id="A0AAD1RKY3"/>
<feature type="transmembrane region" description="Helical" evidence="9">
    <location>
        <begin position="528"/>
        <end position="550"/>
    </location>
</feature>
<feature type="domain" description="GAIN-B" evidence="12">
    <location>
        <begin position="266"/>
        <end position="429"/>
    </location>
</feature>
<keyword evidence="4 9" id="KW-0812">Transmembrane</keyword>
<keyword evidence="14" id="KW-1185">Reference proteome</keyword>
<reference evidence="13" key="1">
    <citation type="submission" date="2022-03" db="EMBL/GenBank/DDBJ databases">
        <authorList>
            <person name="Alioto T."/>
            <person name="Alioto T."/>
            <person name="Gomez Garrido J."/>
        </authorList>
    </citation>
    <scope>NUCLEOTIDE SEQUENCE</scope>
</reference>
<feature type="chain" id="PRO_5042055044" evidence="10">
    <location>
        <begin position="23"/>
        <end position="627"/>
    </location>
</feature>
<dbReference type="InterPro" id="IPR000832">
    <property type="entry name" value="GPCR_2_secretin-like"/>
</dbReference>
<dbReference type="PANTHER" id="PTHR12011">
    <property type="entry name" value="ADHESION G-PROTEIN COUPLED RECEPTOR"/>
    <property type="match status" value="1"/>
</dbReference>
<evidence type="ECO:0000256" key="2">
    <source>
        <dbReference type="ARBA" id="ARBA00022475"/>
    </source>
</evidence>
<dbReference type="Pfam" id="PF07645">
    <property type="entry name" value="EGF_CA"/>
    <property type="match status" value="2"/>
</dbReference>
<evidence type="ECO:0000256" key="5">
    <source>
        <dbReference type="ARBA" id="ARBA00022989"/>
    </source>
</evidence>
<comment type="subcellular location">
    <subcellularLocation>
        <location evidence="1">Cell membrane</location>
        <topology evidence="1">Multi-pass membrane protein</topology>
    </subcellularLocation>
</comment>
<evidence type="ECO:0000256" key="1">
    <source>
        <dbReference type="ARBA" id="ARBA00004651"/>
    </source>
</evidence>
<feature type="domain" description="EGF-like" evidence="11">
    <location>
        <begin position="130"/>
        <end position="166"/>
    </location>
</feature>
<evidence type="ECO:0000256" key="10">
    <source>
        <dbReference type="SAM" id="SignalP"/>
    </source>
</evidence>
<dbReference type="InterPro" id="IPR049883">
    <property type="entry name" value="NOTCH1_EGF-like"/>
</dbReference>
<name>A0AAD1RKY3_PELCU</name>
<dbReference type="GO" id="GO:0005509">
    <property type="term" value="F:calcium ion binding"/>
    <property type="evidence" value="ECO:0007669"/>
    <property type="project" value="InterPro"/>
</dbReference>
<dbReference type="PROSITE" id="PS01187">
    <property type="entry name" value="EGF_CA"/>
    <property type="match status" value="1"/>
</dbReference>
<dbReference type="EMBL" id="OW240914">
    <property type="protein sequence ID" value="CAH2273585.1"/>
    <property type="molecule type" value="Genomic_DNA"/>
</dbReference>
<evidence type="ECO:0000259" key="11">
    <source>
        <dbReference type="PROSITE" id="PS50026"/>
    </source>
</evidence>
<dbReference type="InterPro" id="IPR000152">
    <property type="entry name" value="EGF-type_Asp/Asn_hydroxyl_site"/>
</dbReference>
<sequence>MDRNLTVIVLLILGSTVNTNKANLQCPQKEDIDGTVCENTETKICRSNETCEEHGVCSCRKGYTEHKDGHTITCEDKNECQYKNNTCGANTDCKNSIGSYYCECNRGFKRNNETVFCPDFINKTNNKCDDINECENSPCTNNAVCQNTVGSYSCSCQNGTINIPSKSKTLNCVQCKDDISKDEKHESCAQQWNCLLQEIFSSGRPTCSQNETLQKRRMEEFLYKLGDLLNNGSSFETNERLKKLGNMLHEVEQLARILAMLYRNIIKLTHSRSNTTMSIFTNFTKKGNFSLRSQWSTVTLDARTAADDNLPDSAMVGLLEYPKLSSLLAGAPLLGQNSTAQNHTLISPVLSIFVTRNDTKNLTNPITINIRHTAMTEKNSETLCVFWSHSYTGWSSDGCHKVNSTKEDTTCECTHLTSFAILMALNVDAVESWTLSLITKIGLSISIICLTLALITFCFCRAIRGTRNTIHTHLCATLLLGNCIFLLGITATHNKVNCGMFILTVWKLADKMASINPDQGKLKRIRSLTATSVAQLCVLGCCWVFGFLMFGAATSTFAYIFSILNCLQGVQIFLLHCMMLRKVREEYAMWLCAAIHFKSLSSYTEFSSTSNSATQSKAKLSSKETNL</sequence>
<dbReference type="Gene3D" id="2.10.25.10">
    <property type="entry name" value="Laminin"/>
    <property type="match status" value="2"/>
</dbReference>
<keyword evidence="3 8" id="KW-0245">EGF-like domain</keyword>
<dbReference type="GO" id="GO:0004930">
    <property type="term" value="F:G protein-coupled receptor activity"/>
    <property type="evidence" value="ECO:0007669"/>
    <property type="project" value="InterPro"/>
</dbReference>
<dbReference type="SMART" id="SM00179">
    <property type="entry name" value="EGF_CA"/>
    <property type="match status" value="2"/>
</dbReference>
<evidence type="ECO:0000313" key="13">
    <source>
        <dbReference type="EMBL" id="CAH2273585.1"/>
    </source>
</evidence>
<dbReference type="PROSITE" id="PS50026">
    <property type="entry name" value="EGF_3"/>
    <property type="match status" value="2"/>
</dbReference>
<evidence type="ECO:0000313" key="14">
    <source>
        <dbReference type="Proteomes" id="UP001295444"/>
    </source>
</evidence>
<feature type="transmembrane region" description="Helical" evidence="9">
    <location>
        <begin position="441"/>
        <end position="460"/>
    </location>
</feature>
<organism evidence="13 14">
    <name type="scientific">Pelobates cultripes</name>
    <name type="common">Western spadefoot toad</name>
    <dbReference type="NCBI Taxonomy" id="61616"/>
    <lineage>
        <taxon>Eukaryota</taxon>
        <taxon>Metazoa</taxon>
        <taxon>Chordata</taxon>
        <taxon>Craniata</taxon>
        <taxon>Vertebrata</taxon>
        <taxon>Euteleostomi</taxon>
        <taxon>Amphibia</taxon>
        <taxon>Batrachia</taxon>
        <taxon>Anura</taxon>
        <taxon>Pelobatoidea</taxon>
        <taxon>Pelobatidae</taxon>
        <taxon>Pelobates</taxon>
    </lineage>
</organism>
<dbReference type="CDD" id="cd00054">
    <property type="entry name" value="EGF_CA"/>
    <property type="match status" value="2"/>
</dbReference>
<comment type="caution">
    <text evidence="8">Lacks conserved residue(s) required for the propagation of feature annotation.</text>
</comment>
<dbReference type="SUPFAM" id="SSF57196">
    <property type="entry name" value="EGF/Laminin"/>
    <property type="match status" value="2"/>
</dbReference>
<dbReference type="PROSITE" id="PS50221">
    <property type="entry name" value="GAIN_B"/>
    <property type="match status" value="1"/>
</dbReference>
<dbReference type="InterPro" id="IPR000203">
    <property type="entry name" value="GPS"/>
</dbReference>
<dbReference type="GO" id="GO:0005886">
    <property type="term" value="C:plasma membrane"/>
    <property type="evidence" value="ECO:0007669"/>
    <property type="project" value="UniProtKB-SubCell"/>
</dbReference>
<evidence type="ECO:0000256" key="9">
    <source>
        <dbReference type="SAM" id="Phobius"/>
    </source>
</evidence>
<dbReference type="InterPro" id="IPR000742">
    <property type="entry name" value="EGF"/>
</dbReference>
<gene>
    <name evidence="13" type="ORF">PECUL_23A009463</name>
</gene>
<dbReference type="Gene3D" id="2.60.220.50">
    <property type="match status" value="1"/>
</dbReference>
<dbReference type="InterPro" id="IPR046338">
    <property type="entry name" value="GAIN_dom_sf"/>
</dbReference>
<dbReference type="Proteomes" id="UP001295444">
    <property type="component" value="Chromosome 03"/>
</dbReference>
<keyword evidence="6 9" id="KW-0472">Membrane</keyword>